<name>A0A7G2EYC0_ARATH</name>
<accession>A0A7G2EYC0</accession>
<evidence type="ECO:0000313" key="4">
    <source>
        <dbReference type="Proteomes" id="UP000516314"/>
    </source>
</evidence>
<feature type="region of interest" description="Disordered" evidence="1">
    <location>
        <begin position="88"/>
        <end position="107"/>
    </location>
</feature>
<organism evidence="3 4">
    <name type="scientific">Arabidopsis thaliana</name>
    <name type="common">Mouse-ear cress</name>
    <dbReference type="NCBI Taxonomy" id="3702"/>
    <lineage>
        <taxon>Eukaryota</taxon>
        <taxon>Viridiplantae</taxon>
        <taxon>Streptophyta</taxon>
        <taxon>Embryophyta</taxon>
        <taxon>Tracheophyta</taxon>
        <taxon>Spermatophyta</taxon>
        <taxon>Magnoliopsida</taxon>
        <taxon>eudicotyledons</taxon>
        <taxon>Gunneridae</taxon>
        <taxon>Pentapetalae</taxon>
        <taxon>rosids</taxon>
        <taxon>malvids</taxon>
        <taxon>Brassicales</taxon>
        <taxon>Brassicaceae</taxon>
        <taxon>Camelineae</taxon>
        <taxon>Arabidopsis</taxon>
    </lineage>
</organism>
<evidence type="ECO:0000259" key="2">
    <source>
        <dbReference type="Pfam" id="PF13456"/>
    </source>
</evidence>
<dbReference type="Proteomes" id="UP000516314">
    <property type="component" value="Chromosome 4"/>
</dbReference>
<protein>
    <submittedName>
        <fullName evidence="3">(thale cress) hypothetical protein</fullName>
    </submittedName>
</protein>
<dbReference type="InterPro" id="IPR002156">
    <property type="entry name" value="RNaseH_domain"/>
</dbReference>
<dbReference type="InterPro" id="IPR044730">
    <property type="entry name" value="RNase_H-like_dom_plant"/>
</dbReference>
<sequence>MTFVSIRYEEGNLSGPRSSVHTNLHRVQHLKQEYPDLKNVEALVPWILGRLWKNRNELVLKGREFGANEVLVRTQEDADEWIRRKEAQNVRKAPTTTPSGQTRNKWEAPPQSWVKCNFDGAWPTEGLKCGLGWVLRDHTGKVLWLGARAVVKVRSVLEVEVEALRWAVLSLSRFNYRKIIFEVDSQQLVSLVT</sequence>
<dbReference type="InterPro" id="IPR052929">
    <property type="entry name" value="RNase_H-like_EbsB-rel"/>
</dbReference>
<dbReference type="InterPro" id="IPR012337">
    <property type="entry name" value="RNaseH-like_sf"/>
</dbReference>
<dbReference type="InterPro" id="IPR036397">
    <property type="entry name" value="RNaseH_sf"/>
</dbReference>
<feature type="compositionally biased region" description="Polar residues" evidence="1">
    <location>
        <begin position="94"/>
        <end position="103"/>
    </location>
</feature>
<dbReference type="AlphaFoldDB" id="A0A7G2EYC0"/>
<feature type="domain" description="RNase H type-1" evidence="2">
    <location>
        <begin position="117"/>
        <end position="193"/>
    </location>
</feature>
<dbReference type="GO" id="GO:0004523">
    <property type="term" value="F:RNA-DNA hybrid ribonuclease activity"/>
    <property type="evidence" value="ECO:0007669"/>
    <property type="project" value="InterPro"/>
</dbReference>
<dbReference type="SUPFAM" id="SSF53098">
    <property type="entry name" value="Ribonuclease H-like"/>
    <property type="match status" value="1"/>
</dbReference>
<dbReference type="PANTHER" id="PTHR47074">
    <property type="entry name" value="BNAC02G40300D PROTEIN"/>
    <property type="match status" value="1"/>
</dbReference>
<proteinExistence type="predicted"/>
<evidence type="ECO:0000256" key="1">
    <source>
        <dbReference type="SAM" id="MobiDB-lite"/>
    </source>
</evidence>
<dbReference type="EMBL" id="LR881469">
    <property type="protein sequence ID" value="CAD5327061.1"/>
    <property type="molecule type" value="Genomic_DNA"/>
</dbReference>
<dbReference type="Pfam" id="PF13456">
    <property type="entry name" value="RVT_3"/>
    <property type="match status" value="1"/>
</dbReference>
<gene>
    <name evidence="3" type="ORF">AT9943_LOCUS14781</name>
</gene>
<dbReference type="GO" id="GO:0003676">
    <property type="term" value="F:nucleic acid binding"/>
    <property type="evidence" value="ECO:0007669"/>
    <property type="project" value="InterPro"/>
</dbReference>
<evidence type="ECO:0000313" key="3">
    <source>
        <dbReference type="EMBL" id="CAD5327061.1"/>
    </source>
</evidence>
<dbReference type="PANTHER" id="PTHR47074:SF48">
    <property type="entry name" value="POLYNUCLEOTIDYL TRANSFERASE, RIBONUCLEASE H-LIKE SUPERFAMILY PROTEIN"/>
    <property type="match status" value="1"/>
</dbReference>
<dbReference type="Gene3D" id="3.30.420.10">
    <property type="entry name" value="Ribonuclease H-like superfamily/Ribonuclease H"/>
    <property type="match status" value="1"/>
</dbReference>
<dbReference type="CDD" id="cd06222">
    <property type="entry name" value="RNase_H_like"/>
    <property type="match status" value="1"/>
</dbReference>
<reference evidence="3 4" key="1">
    <citation type="submission" date="2020-09" db="EMBL/GenBank/DDBJ databases">
        <authorList>
            <person name="Ashkenazy H."/>
        </authorList>
    </citation>
    <scope>NUCLEOTIDE SEQUENCE [LARGE SCALE GENOMIC DNA]</scope>
    <source>
        <strain evidence="4">cv. Cdm-0</strain>
    </source>
</reference>